<dbReference type="AlphaFoldDB" id="A0A447KQP7"/>
<sequence length="127" mass="15484">MRQNFDHSAIDSAFQLKPLPVYYVTRHGRSKKFFSREPAIRRLAHFMVQKTFDRAGIPTHEGGYQKEEGGIIHFNRGEITLDYWQAHHRCERRIRKLLARKRDKEKWQREYDDWASKHDELMKRRPF</sequence>
<evidence type="ECO:0000313" key="2">
    <source>
        <dbReference type="Proteomes" id="UP000281391"/>
    </source>
</evidence>
<organism evidence="1 2">
    <name type="scientific">Serratia odorifera</name>
    <dbReference type="NCBI Taxonomy" id="618"/>
    <lineage>
        <taxon>Bacteria</taxon>
        <taxon>Pseudomonadati</taxon>
        <taxon>Pseudomonadota</taxon>
        <taxon>Gammaproteobacteria</taxon>
        <taxon>Enterobacterales</taxon>
        <taxon>Yersiniaceae</taxon>
        <taxon>Serratia</taxon>
    </lineage>
</organism>
<evidence type="ECO:0000313" key="1">
    <source>
        <dbReference type="EMBL" id="VDZ56603.1"/>
    </source>
</evidence>
<reference evidence="1 2" key="1">
    <citation type="submission" date="2018-12" db="EMBL/GenBank/DDBJ databases">
        <authorList>
            <consortium name="Pathogen Informatics"/>
        </authorList>
    </citation>
    <scope>NUCLEOTIDE SEQUENCE [LARGE SCALE GENOMIC DNA]</scope>
    <source>
        <strain evidence="1 2">NCTC11214</strain>
    </source>
</reference>
<proteinExistence type="predicted"/>
<name>A0A447KQP7_SEROD</name>
<dbReference type="KEGG" id="sof:NCTC11214_02162"/>
<dbReference type="RefSeq" id="WP_004957896.1">
    <property type="nucleotide sequence ID" value="NZ_LR134117.1"/>
</dbReference>
<dbReference type="Proteomes" id="UP000281391">
    <property type="component" value="Chromosome"/>
</dbReference>
<accession>A0A447KQP7</accession>
<gene>
    <name evidence="1" type="ORF">NCTC11214_02162</name>
</gene>
<dbReference type="EMBL" id="LR134117">
    <property type="protein sequence ID" value="VDZ56603.1"/>
    <property type="molecule type" value="Genomic_DNA"/>
</dbReference>
<protein>
    <submittedName>
        <fullName evidence="1">Uncharacterized protein</fullName>
    </submittedName>
</protein>